<evidence type="ECO:0000313" key="2">
    <source>
        <dbReference type="Proteomes" id="UP001057402"/>
    </source>
</evidence>
<keyword evidence="2" id="KW-1185">Reference proteome</keyword>
<gene>
    <name evidence="1" type="ORF">MLD38_039088</name>
</gene>
<name>A0ACB9L2B8_9MYRT</name>
<organism evidence="1 2">
    <name type="scientific">Melastoma candidum</name>
    <dbReference type="NCBI Taxonomy" id="119954"/>
    <lineage>
        <taxon>Eukaryota</taxon>
        <taxon>Viridiplantae</taxon>
        <taxon>Streptophyta</taxon>
        <taxon>Embryophyta</taxon>
        <taxon>Tracheophyta</taxon>
        <taxon>Spermatophyta</taxon>
        <taxon>Magnoliopsida</taxon>
        <taxon>eudicotyledons</taxon>
        <taxon>Gunneridae</taxon>
        <taxon>Pentapetalae</taxon>
        <taxon>rosids</taxon>
        <taxon>malvids</taxon>
        <taxon>Myrtales</taxon>
        <taxon>Melastomataceae</taxon>
        <taxon>Melastomatoideae</taxon>
        <taxon>Melastomateae</taxon>
        <taxon>Melastoma</taxon>
    </lineage>
</organism>
<evidence type="ECO:0000313" key="1">
    <source>
        <dbReference type="EMBL" id="KAI4303464.1"/>
    </source>
</evidence>
<accession>A0ACB9L2B8</accession>
<reference evidence="2" key="1">
    <citation type="journal article" date="2023" name="Front. Plant Sci.">
        <title>Chromosomal-level genome assembly of Melastoma candidum provides insights into trichome evolution.</title>
        <authorList>
            <person name="Zhong Y."/>
            <person name="Wu W."/>
            <person name="Sun C."/>
            <person name="Zou P."/>
            <person name="Liu Y."/>
            <person name="Dai S."/>
            <person name="Zhou R."/>
        </authorList>
    </citation>
    <scope>NUCLEOTIDE SEQUENCE [LARGE SCALE GENOMIC DNA]</scope>
</reference>
<sequence>MFTCIACTKQVAEDDGGGAAAPRGIATPSTKEAVKNLTTQIKDMALKISGGKHCRPCVGSGTYNKRGDPFDVISEGFPYPFVGGSAASTPAWDFPSAAAGRHPHVVRTESRFAGDRTPGGLSISASDMVALEEEDEPKEWMAQVEPGVHITFVTLPNGGNDLKRIRFSRDMFDKWQAQRWWAENYDRIMELYNVQRFNRQALNTPSRSEDETRESSYSRLESARGSPMVPWGGNRDWPPHPPGQPRPPGTKGYVPPEPSDNGAPSLYGAAGAKGEAAAHPDASRMTTSSRDEASVSYSNASEVEAEWIEEDEPGVYITIRQLVDGTRELRRVRFSREKFGETKAKLWWEENRERIQATYL</sequence>
<comment type="caution">
    <text evidence="1">The sequence shown here is derived from an EMBL/GenBank/DDBJ whole genome shotgun (WGS) entry which is preliminary data.</text>
</comment>
<proteinExistence type="predicted"/>
<dbReference type="Proteomes" id="UP001057402">
    <property type="component" value="Chromosome 12"/>
</dbReference>
<protein>
    <submittedName>
        <fullName evidence="1">Uncharacterized protein</fullName>
    </submittedName>
</protein>
<dbReference type="EMBL" id="CM042891">
    <property type="protein sequence ID" value="KAI4303464.1"/>
    <property type="molecule type" value="Genomic_DNA"/>
</dbReference>